<name>A0A518GGJ3_9BACT</name>
<protein>
    <submittedName>
        <fullName evidence="2">Uncharacterized protein</fullName>
    </submittedName>
</protein>
<dbReference type="KEGG" id="ahel:Q31a_60930"/>
<gene>
    <name evidence="2" type="ORF">Q31a_60930</name>
</gene>
<dbReference type="AlphaFoldDB" id="A0A518GGJ3"/>
<reference evidence="2 3" key="1">
    <citation type="submission" date="2019-02" db="EMBL/GenBank/DDBJ databases">
        <title>Deep-cultivation of Planctomycetes and their phenomic and genomic characterization uncovers novel biology.</title>
        <authorList>
            <person name="Wiegand S."/>
            <person name="Jogler M."/>
            <person name="Boedeker C."/>
            <person name="Pinto D."/>
            <person name="Vollmers J."/>
            <person name="Rivas-Marin E."/>
            <person name="Kohn T."/>
            <person name="Peeters S.H."/>
            <person name="Heuer A."/>
            <person name="Rast P."/>
            <person name="Oberbeckmann S."/>
            <person name="Bunk B."/>
            <person name="Jeske O."/>
            <person name="Meyerdierks A."/>
            <person name="Storesund J.E."/>
            <person name="Kallscheuer N."/>
            <person name="Luecker S."/>
            <person name="Lage O.M."/>
            <person name="Pohl T."/>
            <person name="Merkel B.J."/>
            <person name="Hornburger P."/>
            <person name="Mueller R.-W."/>
            <person name="Bruemmer F."/>
            <person name="Labrenz M."/>
            <person name="Spormann A.M."/>
            <person name="Op den Camp H."/>
            <person name="Overmann J."/>
            <person name="Amann R."/>
            <person name="Jetten M.S.M."/>
            <person name="Mascher T."/>
            <person name="Medema M.H."/>
            <person name="Devos D.P."/>
            <person name="Kaster A.-K."/>
            <person name="Ovreas L."/>
            <person name="Rohde M."/>
            <person name="Galperin M.Y."/>
            <person name="Jogler C."/>
        </authorList>
    </citation>
    <scope>NUCLEOTIDE SEQUENCE [LARGE SCALE GENOMIC DNA]</scope>
    <source>
        <strain evidence="2 3">Q31a</strain>
    </source>
</reference>
<keyword evidence="3" id="KW-1185">Reference proteome</keyword>
<organism evidence="2 3">
    <name type="scientific">Aureliella helgolandensis</name>
    <dbReference type="NCBI Taxonomy" id="2527968"/>
    <lineage>
        <taxon>Bacteria</taxon>
        <taxon>Pseudomonadati</taxon>
        <taxon>Planctomycetota</taxon>
        <taxon>Planctomycetia</taxon>
        <taxon>Pirellulales</taxon>
        <taxon>Pirellulaceae</taxon>
        <taxon>Aureliella</taxon>
    </lineage>
</organism>
<evidence type="ECO:0000313" key="3">
    <source>
        <dbReference type="Proteomes" id="UP000318017"/>
    </source>
</evidence>
<dbReference type="Proteomes" id="UP000318017">
    <property type="component" value="Chromosome"/>
</dbReference>
<accession>A0A518GGJ3</accession>
<sequence length="84" mass="9241">MAPFRSLFPRRAVVSARTPAQTKILRDAEDDGLPDQGGVQRWSQRTPETANGRKLPSCPTLLGRESHLDGNLGASEQLEGLFMH</sequence>
<evidence type="ECO:0000313" key="2">
    <source>
        <dbReference type="EMBL" id="QDV27700.1"/>
    </source>
</evidence>
<dbReference type="EMBL" id="CP036298">
    <property type="protein sequence ID" value="QDV27700.1"/>
    <property type="molecule type" value="Genomic_DNA"/>
</dbReference>
<evidence type="ECO:0000256" key="1">
    <source>
        <dbReference type="SAM" id="MobiDB-lite"/>
    </source>
</evidence>
<proteinExistence type="predicted"/>
<feature type="region of interest" description="Disordered" evidence="1">
    <location>
        <begin position="23"/>
        <end position="58"/>
    </location>
</feature>